<sequence length="106" mass="11615">MAADKPTVRGEIRSVPRADCSLPAVLHDKGMEIACVIENLSISGCRVRLPRRALLSENFILEFSGRGIRVAAELVWLNGEEAGLRFHHERPADVPSETATVQVDVP</sequence>
<dbReference type="Proteomes" id="UP000559404">
    <property type="component" value="Unassembled WGS sequence"/>
</dbReference>
<dbReference type="InterPro" id="IPR009875">
    <property type="entry name" value="PilZ_domain"/>
</dbReference>
<dbReference type="RefSeq" id="WP_181758470.1">
    <property type="nucleotide sequence ID" value="NZ_BMCR01000001.1"/>
</dbReference>
<dbReference type="EMBL" id="JACEON010000001">
    <property type="protein sequence ID" value="MBA4610286.1"/>
    <property type="molecule type" value="Genomic_DNA"/>
</dbReference>
<feature type="domain" description="PilZ" evidence="1">
    <location>
        <begin position="12"/>
        <end position="91"/>
    </location>
</feature>
<protein>
    <submittedName>
        <fullName evidence="2">PilZ domain-containing protein</fullName>
    </submittedName>
</protein>
<dbReference type="AlphaFoldDB" id="A0A838XNV2"/>
<organism evidence="2 3">
    <name type="scientific">Stappia taiwanensis</name>
    <dbReference type="NCBI Taxonomy" id="992267"/>
    <lineage>
        <taxon>Bacteria</taxon>
        <taxon>Pseudomonadati</taxon>
        <taxon>Pseudomonadota</taxon>
        <taxon>Alphaproteobacteria</taxon>
        <taxon>Hyphomicrobiales</taxon>
        <taxon>Stappiaceae</taxon>
        <taxon>Stappia</taxon>
    </lineage>
</organism>
<gene>
    <name evidence="2" type="ORF">H1W37_01375</name>
</gene>
<dbReference type="Pfam" id="PF07238">
    <property type="entry name" value="PilZ"/>
    <property type="match status" value="1"/>
</dbReference>
<dbReference type="GO" id="GO:0035438">
    <property type="term" value="F:cyclic-di-GMP binding"/>
    <property type="evidence" value="ECO:0007669"/>
    <property type="project" value="InterPro"/>
</dbReference>
<evidence type="ECO:0000259" key="1">
    <source>
        <dbReference type="Pfam" id="PF07238"/>
    </source>
</evidence>
<reference evidence="2 3" key="2">
    <citation type="submission" date="2020-08" db="EMBL/GenBank/DDBJ databases">
        <title>Stappia taiwanensis sp. nov., isolated from a coastal thermal spring.</title>
        <authorList>
            <person name="Kampfer P."/>
        </authorList>
    </citation>
    <scope>NUCLEOTIDE SEQUENCE [LARGE SCALE GENOMIC DNA]</scope>
    <source>
        <strain evidence="2 3">DSM 23284</strain>
    </source>
</reference>
<accession>A0A838XNV2</accession>
<name>A0A838XNV2_9HYPH</name>
<proteinExistence type="predicted"/>
<dbReference type="SUPFAM" id="SSF141371">
    <property type="entry name" value="PilZ domain-like"/>
    <property type="match status" value="1"/>
</dbReference>
<evidence type="ECO:0000313" key="3">
    <source>
        <dbReference type="Proteomes" id="UP000559404"/>
    </source>
</evidence>
<evidence type="ECO:0000313" key="2">
    <source>
        <dbReference type="EMBL" id="MBA4610286.1"/>
    </source>
</evidence>
<comment type="caution">
    <text evidence="2">The sequence shown here is derived from an EMBL/GenBank/DDBJ whole genome shotgun (WGS) entry which is preliminary data.</text>
</comment>
<keyword evidence="3" id="KW-1185">Reference proteome</keyword>
<dbReference type="Gene3D" id="2.40.10.220">
    <property type="entry name" value="predicted glycosyltransferase like domains"/>
    <property type="match status" value="1"/>
</dbReference>
<reference evidence="2 3" key="1">
    <citation type="submission" date="2020-07" db="EMBL/GenBank/DDBJ databases">
        <authorList>
            <person name="Li M."/>
        </authorList>
    </citation>
    <scope>NUCLEOTIDE SEQUENCE [LARGE SCALE GENOMIC DNA]</scope>
    <source>
        <strain evidence="2 3">DSM 23284</strain>
    </source>
</reference>